<dbReference type="InterPro" id="IPR000836">
    <property type="entry name" value="PRTase_dom"/>
</dbReference>
<dbReference type="Proteomes" id="UP000466794">
    <property type="component" value="Unassembled WGS sequence"/>
</dbReference>
<evidence type="ECO:0008006" key="3">
    <source>
        <dbReference type="Google" id="ProtNLM"/>
    </source>
</evidence>
<organism evidence="1 2">
    <name type="scientific">Nocardia terrae</name>
    <dbReference type="NCBI Taxonomy" id="2675851"/>
    <lineage>
        <taxon>Bacteria</taxon>
        <taxon>Bacillati</taxon>
        <taxon>Actinomycetota</taxon>
        <taxon>Actinomycetes</taxon>
        <taxon>Mycobacteriales</taxon>
        <taxon>Nocardiaceae</taxon>
        <taxon>Nocardia</taxon>
    </lineage>
</organism>
<comment type="caution">
    <text evidence="1">The sequence shown here is derived from an EMBL/GenBank/DDBJ whole genome shotgun (WGS) entry which is preliminary data.</text>
</comment>
<reference evidence="1 2" key="1">
    <citation type="submission" date="2019-12" db="EMBL/GenBank/DDBJ databases">
        <title>Nocardia sp. nov. ET3-3 isolated from soil.</title>
        <authorList>
            <person name="Kanchanasin P."/>
            <person name="Tanasupawat S."/>
            <person name="Yuki M."/>
            <person name="Kudo T."/>
        </authorList>
    </citation>
    <scope>NUCLEOTIDE SEQUENCE [LARGE SCALE GENOMIC DNA]</scope>
    <source>
        <strain evidence="1 2">ET3-3</strain>
    </source>
</reference>
<proteinExistence type="predicted"/>
<evidence type="ECO:0000313" key="1">
    <source>
        <dbReference type="EMBL" id="MVU78784.1"/>
    </source>
</evidence>
<dbReference type="EMBL" id="WRPP01000003">
    <property type="protein sequence ID" value="MVU78784.1"/>
    <property type="molecule type" value="Genomic_DNA"/>
</dbReference>
<accession>A0A7K1UWL7</accession>
<dbReference type="SUPFAM" id="SSF53271">
    <property type="entry name" value="PRTase-like"/>
    <property type="match status" value="1"/>
</dbReference>
<keyword evidence="2" id="KW-1185">Reference proteome</keyword>
<evidence type="ECO:0000313" key="2">
    <source>
        <dbReference type="Proteomes" id="UP000466794"/>
    </source>
</evidence>
<sequence length="204" mass="22067">MVVTVTDRREAGRALAHRLRAFRGPDVVLLGMPPGGVAVAAEIAAALHVPLDVMIAERNRLLGSLRYLRRFRPRVALFGCTAILVQDAVIEADTVRAAVDAAYARGAVRVVLATPVAARPALDALAGVPDRIVCLAAPDMLEEVEDWYRGEEPPTDAEIRRLLTRSRTRPPANAYAAVTVRTFPWPTSVVLPLAPKHESDEATP</sequence>
<dbReference type="InterPro" id="IPR029057">
    <property type="entry name" value="PRTase-like"/>
</dbReference>
<dbReference type="CDD" id="cd06223">
    <property type="entry name" value="PRTases_typeI"/>
    <property type="match status" value="1"/>
</dbReference>
<dbReference type="AlphaFoldDB" id="A0A7K1UWL7"/>
<name>A0A7K1UWL7_9NOCA</name>
<gene>
    <name evidence="1" type="ORF">GPX89_16220</name>
</gene>
<protein>
    <recommendedName>
        <fullName evidence="3">Phosphoribosyltransferase domain-containing protein</fullName>
    </recommendedName>
</protein>
<dbReference type="Gene3D" id="3.30.1310.20">
    <property type="entry name" value="PRTase-like"/>
    <property type="match status" value="1"/>
</dbReference>
<dbReference type="Gene3D" id="3.40.50.2020">
    <property type="match status" value="2"/>
</dbReference>